<reference evidence="2" key="1">
    <citation type="journal article" date="2009" name="Genome Res.">
        <title>Comparative genomic analyses of the human fungal pathogens Coccidioides and their relatives.</title>
        <authorList>
            <person name="Sharpton T.J."/>
            <person name="Stajich J.E."/>
            <person name="Rounsley S.D."/>
            <person name="Gardner M.J."/>
            <person name="Wortman J.R."/>
            <person name="Jordar V.S."/>
            <person name="Maiti R."/>
            <person name="Kodira C.D."/>
            <person name="Neafsey D.E."/>
            <person name="Zeng Q."/>
            <person name="Hung C.-Y."/>
            <person name="McMahan C."/>
            <person name="Muszewska A."/>
            <person name="Grynberg M."/>
            <person name="Mandel M.A."/>
            <person name="Kellner E.M."/>
            <person name="Barker B.M."/>
            <person name="Galgiani J.N."/>
            <person name="Orbach M.J."/>
            <person name="Kirkland T.N."/>
            <person name="Cole G.T."/>
            <person name="Henn M.R."/>
            <person name="Birren B.W."/>
            <person name="Taylor J.W."/>
        </authorList>
    </citation>
    <scope>NUCLEOTIDE SEQUENCE [LARGE SCALE GENOMIC DNA]</scope>
    <source>
        <strain evidence="2">UAMH 1704</strain>
    </source>
</reference>
<dbReference type="KEGG" id="ure:UREG_00422"/>
<dbReference type="EMBL" id="CH476615">
    <property type="protein sequence ID" value="EEP75576.1"/>
    <property type="molecule type" value="Genomic_DNA"/>
</dbReference>
<dbReference type="HOGENOM" id="CLU_2689644_0_0_1"/>
<name>C4JDZ8_UNCRE</name>
<protein>
    <submittedName>
        <fullName evidence="1">Uncharacterized protein</fullName>
    </submittedName>
</protein>
<sequence>MQSGQATELLKFLLNNVSNHACLHDVPACNELLKFLLNNVSNHACLHDVPACNELLKFLLNNVSNVYLDQLGMS</sequence>
<dbReference type="Proteomes" id="UP000002058">
    <property type="component" value="Unassembled WGS sequence"/>
</dbReference>
<evidence type="ECO:0000313" key="1">
    <source>
        <dbReference type="EMBL" id="EEP75576.1"/>
    </source>
</evidence>
<accession>C4JDZ8</accession>
<dbReference type="InParanoid" id="C4JDZ8"/>
<organism evidence="1 2">
    <name type="scientific">Uncinocarpus reesii (strain UAMH 1704)</name>
    <dbReference type="NCBI Taxonomy" id="336963"/>
    <lineage>
        <taxon>Eukaryota</taxon>
        <taxon>Fungi</taxon>
        <taxon>Dikarya</taxon>
        <taxon>Ascomycota</taxon>
        <taxon>Pezizomycotina</taxon>
        <taxon>Eurotiomycetes</taxon>
        <taxon>Eurotiomycetidae</taxon>
        <taxon>Onygenales</taxon>
        <taxon>Onygenaceae</taxon>
        <taxon>Uncinocarpus</taxon>
    </lineage>
</organism>
<proteinExistence type="predicted"/>
<evidence type="ECO:0000313" key="2">
    <source>
        <dbReference type="Proteomes" id="UP000002058"/>
    </source>
</evidence>
<dbReference type="VEuPathDB" id="FungiDB:UREG_00422"/>
<dbReference type="GeneID" id="8444505"/>
<dbReference type="RefSeq" id="XP_002540909.1">
    <property type="nucleotide sequence ID" value="XM_002540863.1"/>
</dbReference>
<dbReference type="AlphaFoldDB" id="C4JDZ8"/>
<keyword evidence="2" id="KW-1185">Reference proteome</keyword>
<gene>
    <name evidence="1" type="ORF">UREG_00422</name>
</gene>